<gene>
    <name evidence="1" type="ordered locus">MXAN_0702</name>
</gene>
<dbReference type="EMBL" id="CP000113">
    <property type="protein sequence ID" value="ABF86859.1"/>
    <property type="molecule type" value="Genomic_DNA"/>
</dbReference>
<organism evidence="1 2">
    <name type="scientific">Myxococcus xanthus (strain DK1622)</name>
    <dbReference type="NCBI Taxonomy" id="246197"/>
    <lineage>
        <taxon>Bacteria</taxon>
        <taxon>Pseudomonadati</taxon>
        <taxon>Myxococcota</taxon>
        <taxon>Myxococcia</taxon>
        <taxon>Myxococcales</taxon>
        <taxon>Cystobacterineae</taxon>
        <taxon>Myxococcaceae</taxon>
        <taxon>Myxococcus</taxon>
    </lineage>
</organism>
<dbReference type="EnsemblBacteria" id="ABF86859">
    <property type="protein sequence ID" value="ABF86859"/>
    <property type="gene ID" value="MXAN_0702"/>
</dbReference>
<dbReference type="Gene3D" id="2.80.10.50">
    <property type="match status" value="1"/>
</dbReference>
<keyword evidence="1" id="KW-0449">Lipoprotein</keyword>
<dbReference type="STRING" id="246197.MXAN_0702"/>
<dbReference type="eggNOG" id="COG1520">
    <property type="taxonomic scope" value="Bacteria"/>
</dbReference>
<name>Q1DEF3_MYXXD</name>
<sequence>MAHPAHTCLQGRAVRRFSPDVPCRTGSFFSAPDIRLCPEGNVPSVSRGEPPRHGVWQCPCTRGSPVEGQGVVGAGVGGETGAGMVGRRRWAIGVLAFGLLLVGCGERAHAAARAPGLEVAGSAAGEGEGVLAWTRPLVLGDSEAPHAVVAPDGDVLVAATYREPLDLGGGPLPFNHVSRAPHLLVARFSSEGTLRWAHGLTPEADTARAHVGGLTVDGEGNAWLGGLSAGFAQGAVKIPPGAFLARLSPQGALERVRNFGGTGALTVNALAPDGTGGVVLVGDFQGQRDFGDGVRESPQGQRSAFAVSLDASGQTRWSRTWAAGSEGLVTARAVAVDVFGGVHIAGAYAGSVCFGGPALVTVRQRTPFVLKLSSGGEHAWSRDLRGTEGTANALAVGPDRVFVGGNFSGRFYFQGKPHTSSGYQGFVTVFDTHGKERWARSFAATATALATDDAEQLTLAGSHDGGLDLGDGDVPAGLYVARLHPEDGASLWVRSFTSPSPTLARTVAVDSSGYTVAAGALARSLPEGTPYPRPRDGFLLRLRP</sequence>
<dbReference type="InterPro" id="IPR052918">
    <property type="entry name" value="Motility_Chemotaxis_Reg"/>
</dbReference>
<evidence type="ECO:0000313" key="2">
    <source>
        <dbReference type="Proteomes" id="UP000002402"/>
    </source>
</evidence>
<proteinExistence type="predicted"/>
<dbReference type="PANTHER" id="PTHR35580:SF1">
    <property type="entry name" value="PHYTASE-LIKE DOMAIN-CONTAINING PROTEIN"/>
    <property type="match status" value="1"/>
</dbReference>
<dbReference type="KEGG" id="mxa:MXAN_0702"/>
<protein>
    <submittedName>
        <fullName evidence="1">Lipoprotein</fullName>
    </submittedName>
</protein>
<evidence type="ECO:0000313" key="1">
    <source>
        <dbReference type="EMBL" id="ABF86859.1"/>
    </source>
</evidence>
<accession>Q1DEF3</accession>
<dbReference type="SUPFAM" id="SSF50998">
    <property type="entry name" value="Quinoprotein alcohol dehydrogenase-like"/>
    <property type="match status" value="1"/>
</dbReference>
<dbReference type="HOGENOM" id="CLU_048539_0_0_7"/>
<keyword evidence="2" id="KW-1185">Reference proteome</keyword>
<dbReference type="InterPro" id="IPR011047">
    <property type="entry name" value="Quinoprotein_ADH-like_sf"/>
</dbReference>
<reference evidence="1 2" key="1">
    <citation type="journal article" date="2006" name="Proc. Natl. Acad. Sci. U.S.A.">
        <title>Evolution of sensory complexity recorded in a myxobacterial genome.</title>
        <authorList>
            <person name="Goldman B.S."/>
            <person name="Nierman W.C."/>
            <person name="Kaiser D."/>
            <person name="Slater S.C."/>
            <person name="Durkin A.S."/>
            <person name="Eisen J.A."/>
            <person name="Ronning C.M."/>
            <person name="Barbazuk W.B."/>
            <person name="Blanchard M."/>
            <person name="Field C."/>
            <person name="Halling C."/>
            <person name="Hinkle G."/>
            <person name="Iartchuk O."/>
            <person name="Kim H.S."/>
            <person name="Mackenzie C."/>
            <person name="Madupu R."/>
            <person name="Miller N."/>
            <person name="Shvartsbeyn A."/>
            <person name="Sullivan S.A."/>
            <person name="Vaudin M."/>
            <person name="Wiegand R."/>
            <person name="Kaplan H.B."/>
        </authorList>
    </citation>
    <scope>NUCLEOTIDE SEQUENCE [LARGE SCALE GENOMIC DNA]</scope>
    <source>
        <strain evidence="2">DK1622</strain>
    </source>
</reference>
<dbReference type="Proteomes" id="UP000002402">
    <property type="component" value="Chromosome"/>
</dbReference>
<dbReference type="AlphaFoldDB" id="Q1DEF3"/>
<dbReference type="PANTHER" id="PTHR35580">
    <property type="entry name" value="CELL SURFACE GLYCOPROTEIN (S-LAYER PROTEIN)-LIKE PROTEIN"/>
    <property type="match status" value="1"/>
</dbReference>